<keyword evidence="4" id="KW-1185">Reference proteome</keyword>
<dbReference type="Proteomes" id="UP000280344">
    <property type="component" value="Chromosome"/>
</dbReference>
<sequence length="113" mass="12356">MTISRIDPWSALKISFLLAVGMGVMIVISSVVLWNVLDSMNVFASIRDLLETLGSEPLLELMQYLEFGRVVSFSIIVAVIDVVLFTLLGGIIALLYNLISMLVGGVHITITDE</sequence>
<protein>
    <submittedName>
        <fullName evidence="3">DUF3566 domain-containing protein</fullName>
    </submittedName>
</protein>
<evidence type="ECO:0000313" key="4">
    <source>
        <dbReference type="Proteomes" id="UP000280344"/>
    </source>
</evidence>
<dbReference type="Pfam" id="PF12089">
    <property type="entry name" value="DUF3566"/>
    <property type="match status" value="1"/>
</dbReference>
<dbReference type="AlphaFoldDB" id="A0A3Q9G5P5"/>
<evidence type="ECO:0000313" key="3">
    <source>
        <dbReference type="EMBL" id="AZQ78232.1"/>
    </source>
</evidence>
<reference evidence="3 4" key="1">
    <citation type="submission" date="2018-12" db="EMBL/GenBank/DDBJ databases">
        <title>Complete genome sequence of Flaviflexus sp. H23T48.</title>
        <authorList>
            <person name="Bae J.-W."/>
            <person name="Lee J.-Y."/>
        </authorList>
    </citation>
    <scope>NUCLEOTIDE SEQUENCE [LARGE SCALE GENOMIC DNA]</scope>
    <source>
        <strain evidence="3 4">H23T48</strain>
    </source>
</reference>
<evidence type="ECO:0000256" key="1">
    <source>
        <dbReference type="SAM" id="Phobius"/>
    </source>
</evidence>
<dbReference type="KEGG" id="flh:EJ997_09545"/>
<keyword evidence="1" id="KW-1133">Transmembrane helix</keyword>
<proteinExistence type="predicted"/>
<keyword evidence="1" id="KW-0472">Membrane</keyword>
<name>A0A3Q9G5P5_9ACTO</name>
<organism evidence="3 4">
    <name type="scientific">Flaviflexus ciconiae</name>
    <dbReference type="NCBI Taxonomy" id="2496867"/>
    <lineage>
        <taxon>Bacteria</taxon>
        <taxon>Bacillati</taxon>
        <taxon>Actinomycetota</taxon>
        <taxon>Actinomycetes</taxon>
        <taxon>Actinomycetales</taxon>
        <taxon>Actinomycetaceae</taxon>
        <taxon>Flaviflexus</taxon>
    </lineage>
</organism>
<feature type="transmembrane region" description="Helical" evidence="1">
    <location>
        <begin position="12"/>
        <end position="37"/>
    </location>
</feature>
<feature type="transmembrane region" description="Helical" evidence="1">
    <location>
        <begin position="70"/>
        <end position="96"/>
    </location>
</feature>
<dbReference type="OrthoDB" id="3240216at2"/>
<dbReference type="EMBL" id="CP034593">
    <property type="protein sequence ID" value="AZQ78232.1"/>
    <property type="molecule type" value="Genomic_DNA"/>
</dbReference>
<gene>
    <name evidence="3" type="ORF">EJ997_09545</name>
</gene>
<keyword evidence="1" id="KW-0812">Transmembrane</keyword>
<evidence type="ECO:0000259" key="2">
    <source>
        <dbReference type="Pfam" id="PF12089"/>
    </source>
</evidence>
<accession>A0A3Q9G5P5</accession>
<dbReference type="InterPro" id="IPR021949">
    <property type="entry name" value="DUF3566_TM"/>
</dbReference>
<feature type="domain" description="DUF3566" evidence="2">
    <location>
        <begin position="1"/>
        <end position="112"/>
    </location>
</feature>